<organism evidence="1 2">
    <name type="scientific">Mythimna loreyi</name>
    <dbReference type="NCBI Taxonomy" id="667449"/>
    <lineage>
        <taxon>Eukaryota</taxon>
        <taxon>Metazoa</taxon>
        <taxon>Ecdysozoa</taxon>
        <taxon>Arthropoda</taxon>
        <taxon>Hexapoda</taxon>
        <taxon>Insecta</taxon>
        <taxon>Pterygota</taxon>
        <taxon>Neoptera</taxon>
        <taxon>Endopterygota</taxon>
        <taxon>Lepidoptera</taxon>
        <taxon>Glossata</taxon>
        <taxon>Ditrysia</taxon>
        <taxon>Noctuoidea</taxon>
        <taxon>Noctuidae</taxon>
        <taxon>Noctuinae</taxon>
        <taxon>Hadenini</taxon>
        <taxon>Mythimna</taxon>
    </lineage>
</organism>
<dbReference type="EMBL" id="CM056779">
    <property type="protein sequence ID" value="KAJ8719836.1"/>
    <property type="molecule type" value="Genomic_DNA"/>
</dbReference>
<reference evidence="1" key="1">
    <citation type="submission" date="2023-03" db="EMBL/GenBank/DDBJ databases">
        <title>Chromosome-level genomes of two armyworms, Mythimna separata and Mythimna loreyi, provide insights into the biosynthesis and reception of sex pheromones.</title>
        <authorList>
            <person name="Zhao H."/>
        </authorList>
    </citation>
    <scope>NUCLEOTIDE SEQUENCE</scope>
    <source>
        <strain evidence="1">BeijingLab</strain>
    </source>
</reference>
<dbReference type="Proteomes" id="UP001231649">
    <property type="component" value="Chromosome 3"/>
</dbReference>
<comment type="caution">
    <text evidence="1">The sequence shown here is derived from an EMBL/GenBank/DDBJ whole genome shotgun (WGS) entry which is preliminary data.</text>
</comment>
<evidence type="ECO:0000313" key="2">
    <source>
        <dbReference type="Proteomes" id="UP001231649"/>
    </source>
</evidence>
<gene>
    <name evidence="1" type="ORF">PYW08_012011</name>
</gene>
<keyword evidence="2" id="KW-1185">Reference proteome</keyword>
<evidence type="ECO:0000313" key="1">
    <source>
        <dbReference type="EMBL" id="KAJ8719836.1"/>
    </source>
</evidence>
<accession>A0ACC2QL19</accession>
<protein>
    <submittedName>
        <fullName evidence="1">Uncharacterized protein</fullName>
    </submittedName>
</protein>
<name>A0ACC2QL19_9NEOP</name>
<sequence length="246" mass="26419">MAKKIGQFLGVNEIRDKEFLKQLFSEFLGTFIYLAIVLSAGLAYGKDKAYLALLVAWANGFIIATIVQIFGHVSGGHVNPAVTVGALVCARIKPFKAVCYIIMHVLGSIAGARVAYAISAEMIREQLGATVPFEHSTRGQIFAWEFLMTFLLVAVVLSVTDYDRGARGLGSSSLAIGICITGCISASHPYTGSLNPVRSLGPAVVMGVYNSHCIYWAGPLLGGLVAGLVYRFVLGVNRRENSLEEE</sequence>
<proteinExistence type="predicted"/>